<evidence type="ECO:0000313" key="6">
    <source>
        <dbReference type="Proteomes" id="UP000586827"/>
    </source>
</evidence>
<evidence type="ECO:0000313" key="5">
    <source>
        <dbReference type="EMBL" id="NNH68727.1"/>
    </source>
</evidence>
<dbReference type="EMBL" id="JABELX010000001">
    <property type="protein sequence ID" value="NNH68727.1"/>
    <property type="molecule type" value="Genomic_DNA"/>
</dbReference>
<dbReference type="Proteomes" id="UP000586827">
    <property type="component" value="Unassembled WGS sequence"/>
</dbReference>
<dbReference type="Pfam" id="PF01494">
    <property type="entry name" value="FAD_binding_3"/>
    <property type="match status" value="1"/>
</dbReference>
<dbReference type="AlphaFoldDB" id="A0A849BYH8"/>
<keyword evidence="2" id="KW-0285">Flavoprotein</keyword>
<keyword evidence="6" id="KW-1185">Reference proteome</keyword>
<name>A0A849BYH8_9NOCA</name>
<evidence type="ECO:0000256" key="1">
    <source>
        <dbReference type="ARBA" id="ARBA00001974"/>
    </source>
</evidence>
<proteinExistence type="predicted"/>
<dbReference type="InterPro" id="IPR002938">
    <property type="entry name" value="FAD-bd"/>
</dbReference>
<dbReference type="GO" id="GO:0071949">
    <property type="term" value="F:FAD binding"/>
    <property type="evidence" value="ECO:0007669"/>
    <property type="project" value="InterPro"/>
</dbReference>
<evidence type="ECO:0000256" key="3">
    <source>
        <dbReference type="ARBA" id="ARBA00022827"/>
    </source>
</evidence>
<evidence type="ECO:0000259" key="4">
    <source>
        <dbReference type="Pfam" id="PF01494"/>
    </source>
</evidence>
<evidence type="ECO:0000256" key="2">
    <source>
        <dbReference type="ARBA" id="ARBA00022630"/>
    </source>
</evidence>
<dbReference type="Pfam" id="PF21274">
    <property type="entry name" value="Rng_hyd_C"/>
    <property type="match status" value="1"/>
</dbReference>
<dbReference type="PANTHER" id="PTHR43004">
    <property type="entry name" value="TRK SYSTEM POTASSIUM UPTAKE PROTEIN"/>
    <property type="match status" value="1"/>
</dbReference>
<feature type="domain" description="FAD-binding" evidence="4">
    <location>
        <begin position="25"/>
        <end position="59"/>
    </location>
</feature>
<organism evidence="5 6">
    <name type="scientific">Nocardia uniformis</name>
    <dbReference type="NCBI Taxonomy" id="53432"/>
    <lineage>
        <taxon>Bacteria</taxon>
        <taxon>Bacillati</taxon>
        <taxon>Actinomycetota</taxon>
        <taxon>Actinomycetes</taxon>
        <taxon>Mycobacteriales</taxon>
        <taxon>Nocardiaceae</taxon>
        <taxon>Nocardia</taxon>
    </lineage>
</organism>
<gene>
    <name evidence="5" type="ORF">HLB23_02330</name>
</gene>
<comment type="caution">
    <text evidence="5">The sequence shown here is derived from an EMBL/GenBank/DDBJ whole genome shotgun (WGS) entry which is preliminary data.</text>
</comment>
<sequence>MRVGVDDRNERGRVEGLGGEQDVLDTDVIIVGAGPAGLMLAGELSLAGVRSLVLERHAQPPTGTALNVGMLDSVNLAWKLGADIHGWAPTGLVETYHDERHYAGTRAQLQSRAQAALRRGHDAADDALRQVFQELLADEPALRRMGDLVGHNDIRYPMPGSDHVLVGTFAPDLTLHTDQGVISVAELMHSARPVLLVLADRPDLREVAAGWQDRVDIRTAKTDDRPADALLIRPDAHIAWAATIDEAVDTAEPALREALTSWFGTPSDQAEPDGDQPA</sequence>
<dbReference type="Gene3D" id="3.40.30.120">
    <property type="match status" value="1"/>
</dbReference>
<reference evidence="5 6" key="1">
    <citation type="submission" date="2020-05" db="EMBL/GenBank/DDBJ databases">
        <title>MicrobeNet Type strains.</title>
        <authorList>
            <person name="Nicholson A.C."/>
        </authorList>
    </citation>
    <scope>NUCLEOTIDE SEQUENCE [LARGE SCALE GENOMIC DNA]</scope>
    <source>
        <strain evidence="5 6">JCM 3224</strain>
    </source>
</reference>
<keyword evidence="3" id="KW-0274">FAD</keyword>
<dbReference type="InterPro" id="IPR036188">
    <property type="entry name" value="FAD/NAD-bd_sf"/>
</dbReference>
<protein>
    <submittedName>
        <fullName evidence="5">FAD-binding protein</fullName>
    </submittedName>
</protein>
<dbReference type="SUPFAM" id="SSF51905">
    <property type="entry name" value="FAD/NAD(P)-binding domain"/>
    <property type="match status" value="1"/>
</dbReference>
<dbReference type="Gene3D" id="3.50.50.60">
    <property type="entry name" value="FAD/NAD(P)-binding domain"/>
    <property type="match status" value="2"/>
</dbReference>
<dbReference type="GO" id="GO:0016709">
    <property type="term" value="F:oxidoreductase activity, acting on paired donors, with incorporation or reduction of molecular oxygen, NAD(P)H as one donor, and incorporation of one atom of oxygen"/>
    <property type="evidence" value="ECO:0007669"/>
    <property type="project" value="UniProtKB-ARBA"/>
</dbReference>
<dbReference type="PANTHER" id="PTHR43004:SF19">
    <property type="entry name" value="BINDING MONOOXYGENASE, PUTATIVE (JCVI)-RELATED"/>
    <property type="match status" value="1"/>
</dbReference>
<comment type="cofactor">
    <cofactor evidence="1">
        <name>FAD</name>
        <dbReference type="ChEBI" id="CHEBI:57692"/>
    </cofactor>
</comment>
<accession>A0A849BYH8</accession>
<dbReference type="InterPro" id="IPR050641">
    <property type="entry name" value="RIFMO-like"/>
</dbReference>